<dbReference type="AlphaFoldDB" id="A0A392T6K5"/>
<comment type="caution">
    <text evidence="1">The sequence shown here is derived from an EMBL/GenBank/DDBJ whole genome shotgun (WGS) entry which is preliminary data.</text>
</comment>
<evidence type="ECO:0000313" key="1">
    <source>
        <dbReference type="EMBL" id="MCI56659.1"/>
    </source>
</evidence>
<sequence length="65" mass="7249">VYILLAHALRPPCSALRQNQRQQLHEHADRALRDGERCLAPAAVPTPDSCFIQFQGKSQQSPPCL</sequence>
<proteinExistence type="predicted"/>
<evidence type="ECO:0000313" key="2">
    <source>
        <dbReference type="Proteomes" id="UP000265520"/>
    </source>
</evidence>
<dbReference type="Proteomes" id="UP000265520">
    <property type="component" value="Unassembled WGS sequence"/>
</dbReference>
<feature type="non-terminal residue" evidence="1">
    <location>
        <position position="1"/>
    </location>
</feature>
<dbReference type="EMBL" id="LXQA010515777">
    <property type="protein sequence ID" value="MCI56659.1"/>
    <property type="molecule type" value="Genomic_DNA"/>
</dbReference>
<reference evidence="1 2" key="1">
    <citation type="journal article" date="2018" name="Front. Plant Sci.">
        <title>Red Clover (Trifolium pratense) and Zigzag Clover (T. medium) - A Picture of Genomic Similarities and Differences.</title>
        <authorList>
            <person name="Dluhosova J."/>
            <person name="Istvanek J."/>
            <person name="Nedelnik J."/>
            <person name="Repkova J."/>
        </authorList>
    </citation>
    <scope>NUCLEOTIDE SEQUENCE [LARGE SCALE GENOMIC DNA]</scope>
    <source>
        <strain evidence="2">cv. 10/8</strain>
        <tissue evidence="1">Leaf</tissue>
    </source>
</reference>
<name>A0A392T6K5_9FABA</name>
<protein>
    <submittedName>
        <fullName evidence="1">Uncharacterized protein</fullName>
    </submittedName>
</protein>
<accession>A0A392T6K5</accession>
<keyword evidence="2" id="KW-1185">Reference proteome</keyword>
<organism evidence="1 2">
    <name type="scientific">Trifolium medium</name>
    <dbReference type="NCBI Taxonomy" id="97028"/>
    <lineage>
        <taxon>Eukaryota</taxon>
        <taxon>Viridiplantae</taxon>
        <taxon>Streptophyta</taxon>
        <taxon>Embryophyta</taxon>
        <taxon>Tracheophyta</taxon>
        <taxon>Spermatophyta</taxon>
        <taxon>Magnoliopsida</taxon>
        <taxon>eudicotyledons</taxon>
        <taxon>Gunneridae</taxon>
        <taxon>Pentapetalae</taxon>
        <taxon>rosids</taxon>
        <taxon>fabids</taxon>
        <taxon>Fabales</taxon>
        <taxon>Fabaceae</taxon>
        <taxon>Papilionoideae</taxon>
        <taxon>50 kb inversion clade</taxon>
        <taxon>NPAAA clade</taxon>
        <taxon>Hologalegina</taxon>
        <taxon>IRL clade</taxon>
        <taxon>Trifolieae</taxon>
        <taxon>Trifolium</taxon>
    </lineage>
</organism>